<dbReference type="InterPro" id="IPR029045">
    <property type="entry name" value="ClpP/crotonase-like_dom_sf"/>
</dbReference>
<dbReference type="Gene3D" id="3.90.226.10">
    <property type="entry name" value="2-enoyl-CoA Hydratase, Chain A, domain 1"/>
    <property type="match status" value="1"/>
</dbReference>
<gene>
    <name evidence="8" type="primary">accD</name>
</gene>
<evidence type="ECO:0000256" key="3">
    <source>
        <dbReference type="ARBA" id="ARBA00022741"/>
    </source>
</evidence>
<keyword evidence="6" id="KW-0067">ATP-binding</keyword>
<protein>
    <submittedName>
        <fullName evidence="8">Acetyl-CoA carboxylase subunit</fullName>
    </submittedName>
</protein>
<evidence type="ECO:0000256" key="5">
    <source>
        <dbReference type="ARBA" id="ARBA00022833"/>
    </source>
</evidence>
<accession>A0A0U3AJZ5</accession>
<reference evidence="8" key="1">
    <citation type="journal article" date="2015" name="Genome Biol. Evol.">
        <title>The plastomes of two species in the endoparasite genus Pilostyles (Apodanthaceae) each retain just five or six possibly functional genes.</title>
        <authorList>
            <person name="Bellot S."/>
            <person name="Renner S.S."/>
        </authorList>
    </citation>
    <scope>NUCLEOTIDE SEQUENCE</scope>
</reference>
<dbReference type="SUPFAM" id="SSF52096">
    <property type="entry name" value="ClpP/crotonase"/>
    <property type="match status" value="1"/>
</dbReference>
<dbReference type="Pfam" id="PF01039">
    <property type="entry name" value="Carboxyl_trans"/>
    <property type="match status" value="1"/>
</dbReference>
<dbReference type="EMBL" id="KT981956">
    <property type="protein sequence ID" value="ALT22441.1"/>
    <property type="molecule type" value="Genomic_DNA"/>
</dbReference>
<dbReference type="GO" id="GO:0016740">
    <property type="term" value="F:transferase activity"/>
    <property type="evidence" value="ECO:0007669"/>
    <property type="project" value="UniProtKB-KW"/>
</dbReference>
<dbReference type="PANTHER" id="PTHR42995">
    <property type="entry name" value="ACETYL-COENZYME A CARBOXYLASE CARBOXYL TRANSFERASE SUBUNIT BETA, CHLOROPLASTIC"/>
    <property type="match status" value="1"/>
</dbReference>
<evidence type="ECO:0000256" key="6">
    <source>
        <dbReference type="ARBA" id="ARBA00022840"/>
    </source>
</evidence>
<evidence type="ECO:0000259" key="7">
    <source>
        <dbReference type="PROSITE" id="PS50980"/>
    </source>
</evidence>
<dbReference type="GO" id="GO:0006633">
    <property type="term" value="P:fatty acid biosynthetic process"/>
    <property type="evidence" value="ECO:0007669"/>
    <property type="project" value="InterPro"/>
</dbReference>
<keyword evidence="5" id="KW-0862">Zinc</keyword>
<dbReference type="InterPro" id="IPR011762">
    <property type="entry name" value="COA_CT_N"/>
</dbReference>
<evidence type="ECO:0000256" key="4">
    <source>
        <dbReference type="ARBA" id="ARBA00022771"/>
    </source>
</evidence>
<dbReference type="InterPro" id="IPR000438">
    <property type="entry name" value="Acetyl_CoA_COase_Trfase_b_su"/>
</dbReference>
<dbReference type="GO" id="GO:0009317">
    <property type="term" value="C:acetyl-CoA carboxylase complex"/>
    <property type="evidence" value="ECO:0007669"/>
    <property type="project" value="InterPro"/>
</dbReference>
<feature type="domain" description="CoA carboxyltransferase N-terminal" evidence="7">
    <location>
        <begin position="86"/>
        <end position="390"/>
    </location>
</feature>
<keyword evidence="4" id="KW-0863">Zinc-finger</keyword>
<dbReference type="PRINTS" id="PR01070">
    <property type="entry name" value="ACCCTRFRASEB"/>
</dbReference>
<dbReference type="PANTHER" id="PTHR42995:SF5">
    <property type="entry name" value="ACETYL-COENZYME A CARBOXYLASE CARBOXYL TRANSFERASE SUBUNIT BETA, CHLOROPLASTIC"/>
    <property type="match status" value="1"/>
</dbReference>
<geneLocation type="plastid" evidence="8"/>
<dbReference type="GeneID" id="26834807"/>
<evidence type="ECO:0000256" key="2">
    <source>
        <dbReference type="ARBA" id="ARBA00022679"/>
    </source>
</evidence>
<keyword evidence="3" id="KW-0547">Nucleotide-binding</keyword>
<keyword evidence="4" id="KW-0479">Metal-binding</keyword>
<dbReference type="InterPro" id="IPR034733">
    <property type="entry name" value="AcCoA_carboxyl_beta"/>
</dbReference>
<keyword evidence="2" id="KW-0808">Transferase</keyword>
<organism evidence="8">
    <name type="scientific">Pilostyles hamiltonii</name>
    <dbReference type="NCBI Taxonomy" id="448041"/>
    <lineage>
        <taxon>Eukaryota</taxon>
        <taxon>Viridiplantae</taxon>
        <taxon>Streptophyta</taxon>
        <taxon>Embryophyta</taxon>
        <taxon>Tracheophyta</taxon>
        <taxon>Spermatophyta</taxon>
        <taxon>Magnoliopsida</taxon>
        <taxon>eudicotyledons</taxon>
        <taxon>Gunneridae</taxon>
        <taxon>Pentapetalae</taxon>
        <taxon>rosids</taxon>
        <taxon>fabids</taxon>
        <taxon>Cucurbitales</taxon>
        <taxon>Apodanthaceae</taxon>
        <taxon>Pilostyles</taxon>
    </lineage>
</organism>
<sequence length="390" mass="45158">MIFLILTIVRLSYLLLYNEYKYLVKFKGSNKYYNKFTFDKSFKSSIFKIQEDFFKSSLIRDEFCEYDLNSVDFYINEFSDNKISSFWIVCQFCESLNYKKLSKDRFYICNECESYIEINSFDRIDLLVDKNSWVSFNDDMSILEPLDFDLKPEKGFNIPADNKNKKYIEDIYNSSLEFELSKEVDFFNLVDEGIVEDYKTFAESIYRYQKKTNLVDSIQTGICKINNKIVALGIMDSFFIRGSMGSVAGEKISVLIEYAYNNNLPLLLVSASSGARVQEGIVGLYQMAKISSLLYNYQLMNRLFFISFISTPTMGGVLASFAMLGDIIISEPDVLVGFAGKELIEEIIKVEVPEGIQESEKFYDCGLIDLVLPRFFVRPVLNYILKLHGF</sequence>
<dbReference type="RefSeq" id="YP_009229305.1">
    <property type="nucleotide sequence ID" value="NC_029236.1"/>
</dbReference>
<dbReference type="AlphaFoldDB" id="A0A0U3AJZ5"/>
<name>A0A0U3AJZ5_9ROSI</name>
<evidence type="ECO:0000313" key="8">
    <source>
        <dbReference type="EMBL" id="ALT22441.1"/>
    </source>
</evidence>
<evidence type="ECO:0000256" key="1">
    <source>
        <dbReference type="ARBA" id="ARBA00011842"/>
    </source>
</evidence>
<dbReference type="PROSITE" id="PS50980">
    <property type="entry name" value="COA_CT_NTER"/>
    <property type="match status" value="1"/>
</dbReference>
<keyword evidence="8" id="KW-0934">Plastid</keyword>
<dbReference type="GO" id="GO:0008270">
    <property type="term" value="F:zinc ion binding"/>
    <property type="evidence" value="ECO:0007669"/>
    <property type="project" value="UniProtKB-KW"/>
</dbReference>
<dbReference type="GO" id="GO:0003989">
    <property type="term" value="F:acetyl-CoA carboxylase activity"/>
    <property type="evidence" value="ECO:0007669"/>
    <property type="project" value="InterPro"/>
</dbReference>
<comment type="subunit">
    <text evidence="1">Acetyl-CoA carboxylase is a heterohexamer composed of biotin carboxyl carrier protein, biotin carboxylase and 2 subunits each of ACCase subunit alpha and ACCase plastid-coded subunit beta (accD).</text>
</comment>
<proteinExistence type="predicted"/>
<dbReference type="GO" id="GO:2001295">
    <property type="term" value="P:malonyl-CoA biosynthetic process"/>
    <property type="evidence" value="ECO:0007669"/>
    <property type="project" value="TreeGrafter"/>
</dbReference>
<dbReference type="GO" id="GO:0005524">
    <property type="term" value="F:ATP binding"/>
    <property type="evidence" value="ECO:0007669"/>
    <property type="project" value="UniProtKB-KW"/>
</dbReference>